<gene>
    <name evidence="2" type="ORF">HAKA00212_LOCUS6996</name>
</gene>
<dbReference type="Gene3D" id="2.102.10.10">
    <property type="entry name" value="Rieske [2Fe-2S] iron-sulphur domain"/>
    <property type="match status" value="1"/>
</dbReference>
<feature type="signal peptide" evidence="1">
    <location>
        <begin position="1"/>
        <end position="24"/>
    </location>
</feature>
<organism evidence="2">
    <name type="scientific">Heterosigma akashiwo</name>
    <name type="common">Chromophytic alga</name>
    <name type="synonym">Heterosigma carterae</name>
    <dbReference type="NCBI Taxonomy" id="2829"/>
    <lineage>
        <taxon>Eukaryota</taxon>
        <taxon>Sar</taxon>
        <taxon>Stramenopiles</taxon>
        <taxon>Ochrophyta</taxon>
        <taxon>Raphidophyceae</taxon>
        <taxon>Chattonellales</taxon>
        <taxon>Chattonellaceae</taxon>
        <taxon>Heterosigma</taxon>
    </lineage>
</organism>
<keyword evidence="1" id="KW-0732">Signal</keyword>
<dbReference type="GO" id="GO:0051537">
    <property type="term" value="F:2 iron, 2 sulfur cluster binding"/>
    <property type="evidence" value="ECO:0007669"/>
    <property type="project" value="InterPro"/>
</dbReference>
<reference evidence="2" key="1">
    <citation type="submission" date="2021-01" db="EMBL/GenBank/DDBJ databases">
        <authorList>
            <person name="Corre E."/>
            <person name="Pelletier E."/>
            <person name="Niang G."/>
            <person name="Scheremetjew M."/>
            <person name="Finn R."/>
            <person name="Kale V."/>
            <person name="Holt S."/>
            <person name="Cochrane G."/>
            <person name="Meng A."/>
            <person name="Brown T."/>
            <person name="Cohen L."/>
        </authorList>
    </citation>
    <scope>NUCLEOTIDE SEQUENCE</scope>
    <source>
        <strain evidence="2">CCMP3107</strain>
    </source>
</reference>
<sequence>MVFKGQIVVLATIVICCLLDSSDAFSFSSSSNARFQQIVTASSQGNQISARGQLFMRKGRRSSKDKPAAKQVMNTSSGGAWLKLMNSGKEIPEGEGKSKAISTTDTFGKEQTFLAVRYQKEYYTMAVNCGRCKFPLLNGEVVAGEEGKDPSLQCPLCGVGFSIKNGQPTGLNKPPGMIGGFMSNLMSKSETNAVKVFPTQANDVGEIYCKFDYI</sequence>
<evidence type="ECO:0000256" key="1">
    <source>
        <dbReference type="SAM" id="SignalP"/>
    </source>
</evidence>
<evidence type="ECO:0008006" key="3">
    <source>
        <dbReference type="Google" id="ProtNLM"/>
    </source>
</evidence>
<protein>
    <recommendedName>
        <fullName evidence="3">Rieske domain-containing protein</fullName>
    </recommendedName>
</protein>
<evidence type="ECO:0000313" key="2">
    <source>
        <dbReference type="EMBL" id="CAE0628314.1"/>
    </source>
</evidence>
<proteinExistence type="predicted"/>
<dbReference type="InterPro" id="IPR036922">
    <property type="entry name" value="Rieske_2Fe-2S_sf"/>
</dbReference>
<name>A0A6V1PD36_HETAK</name>
<feature type="chain" id="PRO_5030160760" description="Rieske domain-containing protein" evidence="1">
    <location>
        <begin position="25"/>
        <end position="214"/>
    </location>
</feature>
<dbReference type="EMBL" id="HBIU01015018">
    <property type="protein sequence ID" value="CAE0628314.1"/>
    <property type="molecule type" value="Transcribed_RNA"/>
</dbReference>
<dbReference type="AlphaFoldDB" id="A0A6V1PD36"/>
<accession>A0A6V1PD36</accession>